<keyword evidence="14" id="KW-1133">Transmembrane helix</keyword>
<dbReference type="InterPro" id="IPR000742">
    <property type="entry name" value="EGF"/>
</dbReference>
<dbReference type="GeneID" id="110799608"/>
<comment type="catalytic activity">
    <reaction evidence="11">
        <text>L-seryl-[protein] + ATP = O-phospho-L-seryl-[protein] + ADP + H(+)</text>
        <dbReference type="Rhea" id="RHEA:17989"/>
        <dbReference type="Rhea" id="RHEA-COMP:9863"/>
        <dbReference type="Rhea" id="RHEA-COMP:11604"/>
        <dbReference type="ChEBI" id="CHEBI:15378"/>
        <dbReference type="ChEBI" id="CHEBI:29999"/>
        <dbReference type="ChEBI" id="CHEBI:30616"/>
        <dbReference type="ChEBI" id="CHEBI:83421"/>
        <dbReference type="ChEBI" id="CHEBI:456216"/>
    </reaction>
</comment>
<accession>A0A9R0J463</accession>
<dbReference type="SMART" id="SM00181">
    <property type="entry name" value="EGF"/>
    <property type="match status" value="4"/>
</dbReference>
<proteinExistence type="predicted"/>
<dbReference type="GO" id="GO:0005886">
    <property type="term" value="C:plasma membrane"/>
    <property type="evidence" value="ECO:0000318"/>
    <property type="project" value="GO_Central"/>
</dbReference>
<keyword evidence="5" id="KW-0732">Signal</keyword>
<dbReference type="PANTHER" id="PTHR27005">
    <property type="entry name" value="WALL-ASSOCIATED RECEPTOR KINASE-LIKE 21"/>
    <property type="match status" value="1"/>
</dbReference>
<evidence type="ECO:0000313" key="18">
    <source>
        <dbReference type="RefSeq" id="XP_021860581.2"/>
    </source>
</evidence>
<dbReference type="InterPro" id="IPR000152">
    <property type="entry name" value="EGF-type_Asp/Asn_hydroxyl_site"/>
</dbReference>
<dbReference type="Gene3D" id="2.10.25.10">
    <property type="entry name" value="Laminin"/>
    <property type="match status" value="4"/>
</dbReference>
<dbReference type="Gene3D" id="3.30.200.20">
    <property type="entry name" value="Phosphorylase Kinase, domain 1"/>
    <property type="match status" value="2"/>
</dbReference>
<dbReference type="SUPFAM" id="SSF57196">
    <property type="entry name" value="EGF/Laminin"/>
    <property type="match status" value="3"/>
</dbReference>
<sequence length="1384" mass="153567">MLKWGNIVVAVMWVILAILCLQIIVGFPLAAASNVPSQIEIALSNCPDKCGNITIPYPFGIGDKCHYNNPIDGIYFKLTCDNSTEPPTLINDANLEVVSITLEGEFRVLHYVSFSCYDKDGEVHFVSKIDLLRRFTISPTQNSLVAIGCDTYAWFGGTGITNATLFNSGCMTLCNKAQKDLLGNKCSGIGCCMGFIPDSVNNISIEAKSYHNHQNVLDFNPCSVAFLVANDAMPSSLGDFLTHNATYFKNLRLPVAHHWTVGTKDCEAAKSSGEFICKRNSACRNLSYQRGYHCQCNPGFQGNPYLHDCQDIDECTQGNHNFCKEPAYCVNTVGSYECLCPQGYIGNGTANYPCILDPNSAHRSQYKLLVGLSVTLGSVLSFLVGLWLYSVIKRRQAVRQRAKHFQRNGGLLLQQEVSTDEVVARMKIFTIVELEKATDHFNEDRILGQGGRGTVYKGMLGEGRIVAIKKSKIVEGENQVTEFINEMVILSRINHRNIVKLLGCCLETEVPLLVYEFIPNGTLFRHIHNPCEEFPITWKLRLQIASDSAGALAYLHSSSSIPIFHRDIKSSNILLDDMYRAKLSDFGTSRFVAINRTHVTTRVMGTFGYLDPEYFRSSQFTEKSDVYSFGVVLVELLTGQKAIRATLEDLEQDRSLASWFVTHMENSSLLDIVDSHILQEASKEEFHTIANLALRCLNLDGKRRPGMKEVLLEIEMVLSLHLPQMVEPKKQEFEQVFTGTMKSSHYDCISSSCTFSLEVFGGSGDDAAKYQRAGCIAMCNNRAEPVAGSCPGLGCCQTSLPLGWNWQGFSITLFSVEDGQLTTIGKSLSDQSCSYAFYAKSGSFIFGGASDLVTNNTDDVRNRIMEQVPMVLDWNVQLKISCNQVKINSTSNPYLCQSNTKCVDTAEGGYRCSCLPGYEGNPYLQPGCTDINECVSGPNNPCYMTCVNTPGSYKCSCARGYVGDGLKSGTRCIFVNKRAANLIRITLGLGSSLGVIVLLLVAWWFSTIIKRRKIMKQKVKYFKQNGGLLLQEQMATDDSVVAAIKMFTIDELEKATDHFNQDRILGRGGQGTVYKGMLSTGRIVAIKLCKVVDEVGDFVNEVLILSKINHRSIVKLLGCCLENEAPLQVFEFIPNGTLDHHIHSPSAEFQITWKMRLQIASDTAGALTYLHSSSSIPIFHRDIKSSNILLDDTYRAKLSDFGTSKTVGIDQTHVTTPQVMGTFGYMDPEYHLLGQYTEKSDVYSFGVVLVELLTGQKAVRSALEEEKSLASWFLSHMKNPRLLDIIDSRVLQEDSKEEFLIIAEIAEKCLNQDRNSRPTMKEVLLEIEAVLSLHLPQANEQNWPKSEQIFSGSISDGVVSSSTAFYLENSSLSSAEVSLLFNSR</sequence>
<keyword evidence="17" id="KW-1185">Reference proteome</keyword>
<reference evidence="17" key="1">
    <citation type="journal article" date="2021" name="Nat. Commun.">
        <title>Genomic analyses provide insights into spinach domestication and the genetic basis of agronomic traits.</title>
        <authorList>
            <person name="Cai X."/>
            <person name="Sun X."/>
            <person name="Xu C."/>
            <person name="Sun H."/>
            <person name="Wang X."/>
            <person name="Ge C."/>
            <person name="Zhang Z."/>
            <person name="Wang Q."/>
            <person name="Fei Z."/>
            <person name="Jiao C."/>
            <person name="Wang Q."/>
        </authorList>
    </citation>
    <scope>NUCLEOTIDE SEQUENCE [LARGE SCALE GENOMIC DNA]</scope>
    <source>
        <strain evidence="17">cv. Varoflay</strain>
    </source>
</reference>
<feature type="domain" description="Protein kinase" evidence="15">
    <location>
        <begin position="441"/>
        <end position="718"/>
    </location>
</feature>
<gene>
    <name evidence="18" type="primary">LOC110799608</name>
</gene>
<evidence type="ECO:0000256" key="13">
    <source>
        <dbReference type="PROSITE-ProRule" id="PRU00076"/>
    </source>
</evidence>
<evidence type="ECO:0000256" key="6">
    <source>
        <dbReference type="ARBA" id="ARBA00022741"/>
    </source>
</evidence>
<dbReference type="GO" id="GO:0005509">
    <property type="term" value="F:calcium ion binding"/>
    <property type="evidence" value="ECO:0007669"/>
    <property type="project" value="InterPro"/>
</dbReference>
<keyword evidence="2" id="KW-0723">Serine/threonine-protein kinase</keyword>
<dbReference type="CDD" id="cd14066">
    <property type="entry name" value="STKc_IRAK"/>
    <property type="match status" value="1"/>
</dbReference>
<dbReference type="PROSITE" id="PS00010">
    <property type="entry name" value="ASX_HYDROXYL"/>
    <property type="match status" value="2"/>
</dbReference>
<protein>
    <submittedName>
        <fullName evidence="18">Wall-associated receptor kinase 3 isoform X1</fullName>
    </submittedName>
</protein>
<evidence type="ECO:0000256" key="14">
    <source>
        <dbReference type="SAM" id="Phobius"/>
    </source>
</evidence>
<dbReference type="InterPro" id="IPR025287">
    <property type="entry name" value="WAK_GUB"/>
</dbReference>
<dbReference type="SUPFAM" id="SSF56112">
    <property type="entry name" value="Protein kinase-like (PK-like)"/>
    <property type="match status" value="2"/>
</dbReference>
<keyword evidence="18" id="KW-0675">Receptor</keyword>
<dbReference type="PROSITE" id="PS50026">
    <property type="entry name" value="EGF_3"/>
    <property type="match status" value="4"/>
</dbReference>
<dbReference type="InterPro" id="IPR011009">
    <property type="entry name" value="Kinase-like_dom_sf"/>
</dbReference>
<dbReference type="PROSITE" id="PS01186">
    <property type="entry name" value="EGF_2"/>
    <property type="match status" value="1"/>
</dbReference>
<dbReference type="GO" id="GO:0007166">
    <property type="term" value="P:cell surface receptor signaling pathway"/>
    <property type="evidence" value="ECO:0000318"/>
    <property type="project" value="GO_Central"/>
</dbReference>
<dbReference type="InterPro" id="IPR045274">
    <property type="entry name" value="WAK-like"/>
</dbReference>
<evidence type="ECO:0000256" key="1">
    <source>
        <dbReference type="ARBA" id="ARBA00004479"/>
    </source>
</evidence>
<dbReference type="RefSeq" id="XP_021860581.2">
    <property type="nucleotide sequence ID" value="XM_022004889.2"/>
</dbReference>
<evidence type="ECO:0000259" key="16">
    <source>
        <dbReference type="PROSITE" id="PS50026"/>
    </source>
</evidence>
<evidence type="ECO:0000256" key="12">
    <source>
        <dbReference type="ARBA" id="ARBA00047951"/>
    </source>
</evidence>
<feature type="domain" description="EGF-like" evidence="16">
    <location>
        <begin position="262"/>
        <end position="310"/>
    </location>
</feature>
<comment type="subcellular location">
    <subcellularLocation>
        <location evidence="1">Membrane</location>
        <topology evidence="1">Single-pass type I membrane protein</topology>
    </subcellularLocation>
</comment>
<evidence type="ECO:0000256" key="8">
    <source>
        <dbReference type="ARBA" id="ARBA00022840"/>
    </source>
</evidence>
<feature type="disulfide bond" evidence="13">
    <location>
        <begin position="277"/>
        <end position="294"/>
    </location>
</feature>
<keyword evidence="14" id="KW-0812">Transmembrane</keyword>
<keyword evidence="3 13" id="KW-0245">EGF-like domain</keyword>
<dbReference type="InterPro" id="IPR049883">
    <property type="entry name" value="NOTCH1_EGF-like"/>
</dbReference>
<keyword evidence="10" id="KW-0325">Glycoprotein</keyword>
<dbReference type="InterPro" id="IPR001881">
    <property type="entry name" value="EGF-like_Ca-bd_dom"/>
</dbReference>
<dbReference type="PANTHER" id="PTHR27005:SF521">
    <property type="entry name" value="WALL-ASSOCIATED RECEPTOR KINASE-LIKE 6"/>
    <property type="match status" value="1"/>
</dbReference>
<dbReference type="GO" id="GO:0030247">
    <property type="term" value="F:polysaccharide binding"/>
    <property type="evidence" value="ECO:0007669"/>
    <property type="project" value="InterPro"/>
</dbReference>
<keyword evidence="9 13" id="KW-1015">Disulfide bond</keyword>
<keyword evidence="4" id="KW-0808">Transferase</keyword>
<evidence type="ECO:0000256" key="2">
    <source>
        <dbReference type="ARBA" id="ARBA00022527"/>
    </source>
</evidence>
<name>A0A9R0J463_SPIOL</name>
<keyword evidence="14" id="KW-0472">Membrane</keyword>
<dbReference type="PROSITE" id="PS01187">
    <property type="entry name" value="EGF_CA"/>
    <property type="match status" value="2"/>
</dbReference>
<dbReference type="GO" id="GO:0005524">
    <property type="term" value="F:ATP binding"/>
    <property type="evidence" value="ECO:0007669"/>
    <property type="project" value="UniProtKB-KW"/>
</dbReference>
<evidence type="ECO:0000256" key="10">
    <source>
        <dbReference type="ARBA" id="ARBA00023180"/>
    </source>
</evidence>
<evidence type="ECO:0000256" key="3">
    <source>
        <dbReference type="ARBA" id="ARBA00022536"/>
    </source>
</evidence>
<dbReference type="Pfam" id="PF07645">
    <property type="entry name" value="EGF_CA"/>
    <property type="match status" value="2"/>
</dbReference>
<evidence type="ECO:0000256" key="7">
    <source>
        <dbReference type="ARBA" id="ARBA00022777"/>
    </source>
</evidence>
<dbReference type="PROSITE" id="PS00108">
    <property type="entry name" value="PROTEIN_KINASE_ST"/>
    <property type="match status" value="2"/>
</dbReference>
<dbReference type="InterPro" id="IPR008271">
    <property type="entry name" value="Ser/Thr_kinase_AS"/>
</dbReference>
<keyword evidence="6" id="KW-0547">Nucleotide-binding</keyword>
<feature type="domain" description="EGF-like" evidence="16">
    <location>
        <begin position="886"/>
        <end position="929"/>
    </location>
</feature>
<evidence type="ECO:0000256" key="11">
    <source>
        <dbReference type="ARBA" id="ARBA00047558"/>
    </source>
</evidence>
<evidence type="ECO:0000313" key="17">
    <source>
        <dbReference type="Proteomes" id="UP000813463"/>
    </source>
</evidence>
<reference evidence="18" key="2">
    <citation type="submission" date="2025-08" db="UniProtKB">
        <authorList>
            <consortium name="RefSeq"/>
        </authorList>
    </citation>
    <scope>IDENTIFICATION</scope>
    <source>
        <tissue evidence="18">Leaf</tissue>
    </source>
</reference>
<comment type="caution">
    <text evidence="13">Lacks conserved residue(s) required for the propagation of feature annotation.</text>
</comment>
<dbReference type="Pfam" id="PF00008">
    <property type="entry name" value="EGF"/>
    <property type="match status" value="1"/>
</dbReference>
<dbReference type="PROSITE" id="PS50011">
    <property type="entry name" value="PROTEIN_KINASE_DOM"/>
    <property type="match status" value="2"/>
</dbReference>
<evidence type="ECO:0000256" key="4">
    <source>
        <dbReference type="ARBA" id="ARBA00022679"/>
    </source>
</evidence>
<dbReference type="Pfam" id="PF00069">
    <property type="entry name" value="Pkinase"/>
    <property type="match status" value="2"/>
</dbReference>
<keyword evidence="8" id="KW-0067">ATP-binding</keyword>
<dbReference type="SMART" id="SM00220">
    <property type="entry name" value="S_TKc"/>
    <property type="match status" value="2"/>
</dbReference>
<comment type="catalytic activity">
    <reaction evidence="12">
        <text>L-threonyl-[protein] + ATP = O-phospho-L-threonyl-[protein] + ADP + H(+)</text>
        <dbReference type="Rhea" id="RHEA:46608"/>
        <dbReference type="Rhea" id="RHEA-COMP:11060"/>
        <dbReference type="Rhea" id="RHEA-COMP:11605"/>
        <dbReference type="ChEBI" id="CHEBI:15378"/>
        <dbReference type="ChEBI" id="CHEBI:30013"/>
        <dbReference type="ChEBI" id="CHEBI:30616"/>
        <dbReference type="ChEBI" id="CHEBI:61977"/>
        <dbReference type="ChEBI" id="CHEBI:456216"/>
    </reaction>
</comment>
<evidence type="ECO:0000259" key="15">
    <source>
        <dbReference type="PROSITE" id="PS50011"/>
    </source>
</evidence>
<dbReference type="InterPro" id="IPR018097">
    <property type="entry name" value="EGF_Ca-bd_CS"/>
</dbReference>
<dbReference type="CDD" id="cd00054">
    <property type="entry name" value="EGF_CA"/>
    <property type="match status" value="3"/>
</dbReference>
<feature type="domain" description="EGF-like" evidence="16">
    <location>
        <begin position="930"/>
        <end position="973"/>
    </location>
</feature>
<evidence type="ECO:0000256" key="9">
    <source>
        <dbReference type="ARBA" id="ARBA00023157"/>
    </source>
</evidence>
<dbReference type="KEGG" id="soe:110799608"/>
<keyword evidence="7 18" id="KW-0418">Kinase</keyword>
<organism evidence="17 18">
    <name type="scientific">Spinacia oleracea</name>
    <name type="common">Spinach</name>
    <dbReference type="NCBI Taxonomy" id="3562"/>
    <lineage>
        <taxon>Eukaryota</taxon>
        <taxon>Viridiplantae</taxon>
        <taxon>Streptophyta</taxon>
        <taxon>Embryophyta</taxon>
        <taxon>Tracheophyta</taxon>
        <taxon>Spermatophyta</taxon>
        <taxon>Magnoliopsida</taxon>
        <taxon>eudicotyledons</taxon>
        <taxon>Gunneridae</taxon>
        <taxon>Pentapetalae</taxon>
        <taxon>Caryophyllales</taxon>
        <taxon>Chenopodiaceae</taxon>
        <taxon>Chenopodioideae</taxon>
        <taxon>Anserineae</taxon>
        <taxon>Spinacia</taxon>
    </lineage>
</organism>
<dbReference type="InterPro" id="IPR000719">
    <property type="entry name" value="Prot_kinase_dom"/>
</dbReference>
<dbReference type="Gene3D" id="1.10.510.10">
    <property type="entry name" value="Transferase(Phosphotransferase) domain 1"/>
    <property type="match status" value="2"/>
</dbReference>
<feature type="domain" description="EGF-like" evidence="16">
    <location>
        <begin position="311"/>
        <end position="350"/>
    </location>
</feature>
<dbReference type="Proteomes" id="UP000813463">
    <property type="component" value="Chromosome 4"/>
</dbReference>
<feature type="transmembrane region" description="Helical" evidence="14">
    <location>
        <begin position="985"/>
        <end position="1005"/>
    </location>
</feature>
<dbReference type="GO" id="GO:0004674">
    <property type="term" value="F:protein serine/threonine kinase activity"/>
    <property type="evidence" value="ECO:0007669"/>
    <property type="project" value="UniProtKB-KW"/>
</dbReference>
<dbReference type="Pfam" id="PF13947">
    <property type="entry name" value="GUB_WAK_bind"/>
    <property type="match status" value="1"/>
</dbReference>
<evidence type="ECO:0000256" key="5">
    <source>
        <dbReference type="ARBA" id="ARBA00022729"/>
    </source>
</evidence>
<feature type="transmembrane region" description="Helical" evidence="14">
    <location>
        <begin position="368"/>
        <end position="392"/>
    </location>
</feature>
<dbReference type="SMART" id="SM00179">
    <property type="entry name" value="EGF_CA"/>
    <property type="match status" value="4"/>
</dbReference>
<feature type="domain" description="Protein kinase" evidence="15">
    <location>
        <begin position="1059"/>
        <end position="1331"/>
    </location>
</feature>